<dbReference type="Pfam" id="PF04471">
    <property type="entry name" value="Mrr_cat"/>
    <property type="match status" value="1"/>
</dbReference>
<keyword evidence="4" id="KW-0255">Endonuclease</keyword>
<keyword evidence="2" id="KW-0812">Transmembrane</keyword>
<dbReference type="Proteomes" id="UP000325116">
    <property type="component" value="Unassembled WGS sequence"/>
</dbReference>
<reference evidence="6 7" key="1">
    <citation type="journal article" date="1992" name="Lakartidningen">
        <title>[Penicillin V and not amoxicillin is the first choice preparation in acute otitis].</title>
        <authorList>
            <person name="Kamme C."/>
            <person name="Lundgren K."/>
            <person name="Prellner K."/>
        </authorList>
    </citation>
    <scope>NUCLEOTIDE SEQUENCE [LARGE SCALE GENOMIC DNA]</scope>
    <source>
        <strain evidence="5 6">PC3939II</strain>
        <strain evidence="4 7">W1</strain>
    </source>
</reference>
<gene>
    <name evidence="4" type="ORF">EPJ80_07520</name>
    <name evidence="5" type="ORF">EPJ84_07600</name>
</gene>
<evidence type="ECO:0000313" key="6">
    <source>
        <dbReference type="Proteomes" id="UP000322307"/>
    </source>
</evidence>
<keyword evidence="2" id="KW-1133">Transmembrane helix</keyword>
<evidence type="ECO:0000313" key="4">
    <source>
        <dbReference type="EMBL" id="TXJ11564.1"/>
    </source>
</evidence>
<dbReference type="EMBL" id="SAYE01000014">
    <property type="protein sequence ID" value="TXJ49907.1"/>
    <property type="molecule type" value="Genomic_DNA"/>
</dbReference>
<dbReference type="GO" id="GO:0003677">
    <property type="term" value="F:DNA binding"/>
    <property type="evidence" value="ECO:0007669"/>
    <property type="project" value="InterPro"/>
</dbReference>
<feature type="coiled-coil region" evidence="1">
    <location>
        <begin position="31"/>
        <end position="81"/>
    </location>
</feature>
<keyword evidence="2" id="KW-0472">Membrane</keyword>
<dbReference type="SUPFAM" id="SSF81901">
    <property type="entry name" value="HCP-like"/>
    <property type="match status" value="1"/>
</dbReference>
<dbReference type="InterPro" id="IPR007560">
    <property type="entry name" value="Restrct_endonuc_IV_Mrr"/>
</dbReference>
<keyword evidence="4" id="KW-0540">Nuclease</keyword>
<dbReference type="GO" id="GO:0009307">
    <property type="term" value="P:DNA restriction-modification system"/>
    <property type="evidence" value="ECO:0007669"/>
    <property type="project" value="InterPro"/>
</dbReference>
<keyword evidence="1" id="KW-0175">Coiled coil</keyword>
<organism evidence="4 7">
    <name type="scientific">Brachyspira aalborgi</name>
    <dbReference type="NCBI Taxonomy" id="29522"/>
    <lineage>
        <taxon>Bacteria</taxon>
        <taxon>Pseudomonadati</taxon>
        <taxon>Spirochaetota</taxon>
        <taxon>Spirochaetia</taxon>
        <taxon>Brachyspirales</taxon>
        <taxon>Brachyspiraceae</taxon>
        <taxon>Brachyspira</taxon>
    </lineage>
</organism>
<protein>
    <submittedName>
        <fullName evidence="4">Restriction endonuclease</fullName>
    </submittedName>
</protein>
<keyword evidence="4" id="KW-0378">Hydrolase</keyword>
<dbReference type="InterPro" id="IPR011990">
    <property type="entry name" value="TPR-like_helical_dom_sf"/>
</dbReference>
<evidence type="ECO:0000256" key="1">
    <source>
        <dbReference type="SAM" id="Coils"/>
    </source>
</evidence>
<name>A0A5C8CDC2_9SPIR</name>
<feature type="domain" description="Restriction endonuclease type IV Mrr" evidence="3">
    <location>
        <begin position="438"/>
        <end position="554"/>
    </location>
</feature>
<dbReference type="Proteomes" id="UP000322307">
    <property type="component" value="Unassembled WGS sequence"/>
</dbReference>
<dbReference type="AlphaFoldDB" id="A0A5C8CDC2"/>
<proteinExistence type="predicted"/>
<feature type="transmembrane region" description="Helical" evidence="2">
    <location>
        <begin position="6"/>
        <end position="26"/>
    </location>
</feature>
<dbReference type="EMBL" id="SAXT01000005">
    <property type="protein sequence ID" value="TXJ11564.1"/>
    <property type="molecule type" value="Genomic_DNA"/>
</dbReference>
<evidence type="ECO:0000256" key="2">
    <source>
        <dbReference type="SAM" id="Phobius"/>
    </source>
</evidence>
<dbReference type="Gene3D" id="1.25.40.10">
    <property type="entry name" value="Tetratricopeptide repeat domain"/>
    <property type="match status" value="1"/>
</dbReference>
<evidence type="ECO:0000313" key="5">
    <source>
        <dbReference type="EMBL" id="TXJ49907.1"/>
    </source>
</evidence>
<dbReference type="RefSeq" id="WP_147718249.1">
    <property type="nucleotide sequence ID" value="NZ_SAXT01000005.1"/>
</dbReference>
<dbReference type="GO" id="GO:0004519">
    <property type="term" value="F:endonuclease activity"/>
    <property type="evidence" value="ECO:0007669"/>
    <property type="project" value="UniProtKB-KW"/>
</dbReference>
<feature type="coiled-coil region" evidence="1">
    <location>
        <begin position="175"/>
        <end position="214"/>
    </location>
</feature>
<reference evidence="4" key="2">
    <citation type="submission" date="2019-01" db="EMBL/GenBank/DDBJ databases">
        <authorList>
            <person name="Thorell K."/>
        </authorList>
    </citation>
    <scope>NUCLEOTIDE SEQUENCE</scope>
    <source>
        <strain evidence="5">PC3939II</strain>
        <strain evidence="4">W1</strain>
    </source>
</reference>
<sequence length="559" mass="65632">MEDIFIYLAVSVFLIISSSIILKNIFYRDGKKNSKDIKKTIEELYKKIEENPEDYRAIYDLAKCEEEIGKIELALEKYELLANNGILEKREELNICKKLESKYSELGKKEEAFKYAIKIIKIEPNNNLYIIKVANTLAKEGNFKLSNHYFGKAIVSKAEFMTEDLKCAAFVSYKMKDYKKCIAFLEELRKRLIKEAIANKSKDIKKDILELEKDLISTYILSEELNIAKSFIEDILSNKFIDKNHEFDINKLYLFVLYKLEESERFKSLYNKLYSLYKINESNKNYAHLKFDYSFYSYFLGDIEMSKNYFELIKSFDMPEFNIYNLDEILNYLNAVIKATTVLNKLKEENKLGEEKYKNDNYENYVGKENIENWEKTVNSWEISFINFDYIMNLIEVQKTMDIDNILESLKIAEKGNPNNNITIAYKVDKIFSLDRMSFKKLCGNIMKSKFSDYVIVQEYTDATHPANSGEEINYLTYNIKGSKKELILISFKRWQKSEIGELMVRDFLMMVSESGAKSGVLIAPVELSNSAKSYVSHNEKIRVYTRSQFNNLLKDEKI</sequence>
<accession>A0A5C8CDC2</accession>
<evidence type="ECO:0000313" key="7">
    <source>
        <dbReference type="Proteomes" id="UP000325116"/>
    </source>
</evidence>
<comment type="caution">
    <text evidence="4">The sequence shown here is derived from an EMBL/GenBank/DDBJ whole genome shotgun (WGS) entry which is preliminary data.</text>
</comment>
<evidence type="ECO:0000259" key="3">
    <source>
        <dbReference type="Pfam" id="PF04471"/>
    </source>
</evidence>